<dbReference type="InterPro" id="IPR000014">
    <property type="entry name" value="PAS"/>
</dbReference>
<dbReference type="Pfam" id="PF08447">
    <property type="entry name" value="PAS_3"/>
    <property type="match status" value="1"/>
</dbReference>
<comment type="catalytic activity">
    <reaction evidence="1">
        <text>ATP + protein L-histidine = ADP + protein N-phospho-L-histidine.</text>
        <dbReference type="EC" id="2.7.13.3"/>
    </reaction>
</comment>
<evidence type="ECO:0000313" key="12">
    <source>
        <dbReference type="Proteomes" id="UP001595557"/>
    </source>
</evidence>
<dbReference type="SMART" id="SM00448">
    <property type="entry name" value="REC"/>
    <property type="match status" value="1"/>
</dbReference>
<dbReference type="InterPro" id="IPR000700">
    <property type="entry name" value="PAS-assoc_C"/>
</dbReference>
<dbReference type="InterPro" id="IPR001789">
    <property type="entry name" value="Sig_transdc_resp-reg_receiver"/>
</dbReference>
<dbReference type="SUPFAM" id="SSF52172">
    <property type="entry name" value="CheY-like"/>
    <property type="match status" value="1"/>
</dbReference>
<dbReference type="InterPro" id="IPR003594">
    <property type="entry name" value="HATPase_dom"/>
</dbReference>
<dbReference type="InterPro" id="IPR003661">
    <property type="entry name" value="HisK_dim/P_dom"/>
</dbReference>
<dbReference type="RefSeq" id="WP_207466957.1">
    <property type="nucleotide sequence ID" value="NZ_JAFNAW010000011.1"/>
</dbReference>
<evidence type="ECO:0000259" key="10">
    <source>
        <dbReference type="PROSITE" id="PS50113"/>
    </source>
</evidence>
<dbReference type="Pfam" id="PF01590">
    <property type="entry name" value="GAF"/>
    <property type="match status" value="1"/>
</dbReference>
<dbReference type="PROSITE" id="PS50109">
    <property type="entry name" value="HIS_KIN"/>
    <property type="match status" value="1"/>
</dbReference>
<name>A0ABV7IA42_9RHOB</name>
<keyword evidence="5" id="KW-0418">Kinase</keyword>
<dbReference type="InterPro" id="IPR035965">
    <property type="entry name" value="PAS-like_dom_sf"/>
</dbReference>
<reference evidence="12" key="1">
    <citation type="journal article" date="2019" name="Int. J. Syst. Evol. Microbiol.">
        <title>The Global Catalogue of Microorganisms (GCM) 10K type strain sequencing project: providing services to taxonomists for standard genome sequencing and annotation.</title>
        <authorList>
            <consortium name="The Broad Institute Genomics Platform"/>
            <consortium name="The Broad Institute Genome Sequencing Center for Infectious Disease"/>
            <person name="Wu L."/>
            <person name="Ma J."/>
        </authorList>
    </citation>
    <scope>NUCLEOTIDE SEQUENCE [LARGE SCALE GENOMIC DNA]</scope>
    <source>
        <strain evidence="12">KCTC 52239</strain>
    </source>
</reference>
<dbReference type="EMBL" id="JBHRTE010000002">
    <property type="protein sequence ID" value="MFC3166501.1"/>
    <property type="molecule type" value="Genomic_DNA"/>
</dbReference>
<dbReference type="PRINTS" id="PR00344">
    <property type="entry name" value="BCTRLSENSOR"/>
</dbReference>
<dbReference type="EC" id="2.7.13.3" evidence="2"/>
<dbReference type="Proteomes" id="UP001595557">
    <property type="component" value="Unassembled WGS sequence"/>
</dbReference>
<feature type="domain" description="Response regulatory" evidence="9">
    <location>
        <begin position="764"/>
        <end position="879"/>
    </location>
</feature>
<accession>A0ABV7IA42</accession>
<comment type="caution">
    <text evidence="11">The sequence shown here is derived from an EMBL/GenBank/DDBJ whole genome shotgun (WGS) entry which is preliminary data.</text>
</comment>
<feature type="coiled-coil region" evidence="7">
    <location>
        <begin position="462"/>
        <end position="510"/>
    </location>
</feature>
<sequence>MTRDQELQMNIERPTSWLPLANSRAAEEIASRDWSATSLGPVEDWPVSLRAILSAMLTCPTPMYLAWGPDLISFYNDAYRPILGYRQADAMGKPFRDLWASIWDDISSLVEDCLHGQSRKMVDMRLDLSRTGESEESYWTFTYSPVQDDEGRVAGLLCVTGETTARILAERARAKADERLNLAMSAANSVGIWDWDVVNDRVTSDSRFASLYGVDAAVATEGAAIDHFFEGIHPDDRARVEAEVAEAIRTVGTFSSEYRLLRADGTIRWVSAQGQCIAGDDGRCARLPGVSYEITELKRAELQLRAAKEEREFVLDLMARQRMLGDPQEILHCASEALGKRLGVNRVGFYRLTGPRTICHEASWTDGKLAALIGIQATDHYGVLADQERRAGRALVFGNSRSESRGALAPYADEGVLAGLCVPLLTDGKWAAGIYLHQATIRHWTEPEVTLAKEIVQQTWLAMERAEALRNLNRRLEEQEATIAQREIVLREEFERREAAERQLRQLQKMEAVGQLTGGIAHDFNNMLAVVISGLNLTQRQLARGNTDVGAYIEGALEGVNRAAALTQRLLSFSRQQPLEPAVVDANGLLTGLSDMLSRSLGEMIVLETLLQPDLWATKVDPNQLENAIINLAVNARDAMPDGGRVVLQTANAHLDTAQARVAGMEPGDYVRIRVQDTGAGMTPEVLSKAFDPFFTTKPTGRGTGLGLSQVYGFIRQSGGHVSINSQISRGTVVDLLLPRCLEGAGQVPMDQRVDVPQGRPEDVVLVVEDEDRVRSFTVAALKELGYTVLEAASGVAALAILKARQDVRLLFSDVVMPQMTGPQLVEQAQSLRPDLKVLYTSGYTGKSLETHDRVKASGNFLAKPFSFDQLARKISDVLSRKAAG</sequence>
<dbReference type="Gene3D" id="3.30.450.20">
    <property type="entry name" value="PAS domain"/>
    <property type="match status" value="2"/>
</dbReference>
<dbReference type="InterPro" id="IPR011006">
    <property type="entry name" value="CheY-like_superfamily"/>
</dbReference>
<gene>
    <name evidence="11" type="ORF">ACFOD7_00370</name>
</gene>
<dbReference type="Gene3D" id="1.10.287.130">
    <property type="match status" value="1"/>
</dbReference>
<evidence type="ECO:0000313" key="11">
    <source>
        <dbReference type="EMBL" id="MFC3166501.1"/>
    </source>
</evidence>
<dbReference type="InterPro" id="IPR013656">
    <property type="entry name" value="PAS_4"/>
</dbReference>
<evidence type="ECO:0000256" key="1">
    <source>
        <dbReference type="ARBA" id="ARBA00000085"/>
    </source>
</evidence>
<dbReference type="CDD" id="cd00130">
    <property type="entry name" value="PAS"/>
    <property type="match status" value="2"/>
</dbReference>
<protein>
    <recommendedName>
        <fullName evidence="2">histidine kinase</fullName>
        <ecNumber evidence="2">2.7.13.3</ecNumber>
    </recommendedName>
</protein>
<keyword evidence="7" id="KW-0175">Coiled coil</keyword>
<dbReference type="InterPro" id="IPR036890">
    <property type="entry name" value="HATPase_C_sf"/>
</dbReference>
<dbReference type="PANTHER" id="PTHR43065:SF49">
    <property type="entry name" value="HISTIDINE KINASE"/>
    <property type="match status" value="1"/>
</dbReference>
<evidence type="ECO:0000256" key="2">
    <source>
        <dbReference type="ARBA" id="ARBA00012438"/>
    </source>
</evidence>
<dbReference type="InterPro" id="IPR004358">
    <property type="entry name" value="Sig_transdc_His_kin-like_C"/>
</dbReference>
<evidence type="ECO:0000256" key="5">
    <source>
        <dbReference type="ARBA" id="ARBA00022777"/>
    </source>
</evidence>
<dbReference type="Gene3D" id="3.30.565.10">
    <property type="entry name" value="Histidine kinase-like ATPase, C-terminal domain"/>
    <property type="match status" value="1"/>
</dbReference>
<keyword evidence="4" id="KW-0808">Transferase</keyword>
<dbReference type="SMART" id="SM00387">
    <property type="entry name" value="HATPase_c"/>
    <property type="match status" value="1"/>
</dbReference>
<dbReference type="InterPro" id="IPR003018">
    <property type="entry name" value="GAF"/>
</dbReference>
<dbReference type="SMART" id="SM00388">
    <property type="entry name" value="HisKA"/>
    <property type="match status" value="1"/>
</dbReference>
<dbReference type="PROSITE" id="PS50113">
    <property type="entry name" value="PAC"/>
    <property type="match status" value="1"/>
</dbReference>
<dbReference type="Pfam" id="PF02518">
    <property type="entry name" value="HATPase_c"/>
    <property type="match status" value="1"/>
</dbReference>
<dbReference type="SMART" id="SM00091">
    <property type="entry name" value="PAS"/>
    <property type="match status" value="2"/>
</dbReference>
<evidence type="ECO:0000256" key="4">
    <source>
        <dbReference type="ARBA" id="ARBA00022679"/>
    </source>
</evidence>
<evidence type="ECO:0000259" key="8">
    <source>
        <dbReference type="PROSITE" id="PS50109"/>
    </source>
</evidence>
<feature type="domain" description="Histidine kinase" evidence="8">
    <location>
        <begin position="519"/>
        <end position="742"/>
    </location>
</feature>
<dbReference type="InterPro" id="IPR005467">
    <property type="entry name" value="His_kinase_dom"/>
</dbReference>
<feature type="modified residue" description="4-aspartylphosphate" evidence="6">
    <location>
        <position position="814"/>
    </location>
</feature>
<organism evidence="11 12">
    <name type="scientific">Paracoccus fontiphilus</name>
    <dbReference type="NCBI Taxonomy" id="1815556"/>
    <lineage>
        <taxon>Bacteria</taxon>
        <taxon>Pseudomonadati</taxon>
        <taxon>Pseudomonadota</taxon>
        <taxon>Alphaproteobacteria</taxon>
        <taxon>Rhodobacterales</taxon>
        <taxon>Paracoccaceae</taxon>
        <taxon>Paracoccus</taxon>
    </lineage>
</organism>
<evidence type="ECO:0000256" key="6">
    <source>
        <dbReference type="PROSITE-ProRule" id="PRU00169"/>
    </source>
</evidence>
<dbReference type="Gene3D" id="3.40.50.2300">
    <property type="match status" value="1"/>
</dbReference>
<evidence type="ECO:0000256" key="3">
    <source>
        <dbReference type="ARBA" id="ARBA00022553"/>
    </source>
</evidence>
<dbReference type="Gene3D" id="3.30.450.40">
    <property type="match status" value="1"/>
</dbReference>
<dbReference type="Pfam" id="PF00072">
    <property type="entry name" value="Response_reg"/>
    <property type="match status" value="1"/>
</dbReference>
<dbReference type="InterPro" id="IPR036097">
    <property type="entry name" value="HisK_dim/P_sf"/>
</dbReference>
<feature type="coiled-coil region" evidence="7">
    <location>
        <begin position="290"/>
        <end position="317"/>
    </location>
</feature>
<evidence type="ECO:0000259" key="9">
    <source>
        <dbReference type="PROSITE" id="PS50110"/>
    </source>
</evidence>
<feature type="domain" description="PAC" evidence="10">
    <location>
        <begin position="254"/>
        <end position="306"/>
    </location>
</feature>
<dbReference type="PROSITE" id="PS50110">
    <property type="entry name" value="RESPONSE_REGULATORY"/>
    <property type="match status" value="1"/>
</dbReference>
<dbReference type="InterPro" id="IPR013655">
    <property type="entry name" value="PAS_fold_3"/>
</dbReference>
<keyword evidence="3 6" id="KW-0597">Phosphoprotein</keyword>
<evidence type="ECO:0000256" key="7">
    <source>
        <dbReference type="SAM" id="Coils"/>
    </source>
</evidence>
<dbReference type="SMART" id="SM00065">
    <property type="entry name" value="GAF"/>
    <property type="match status" value="1"/>
</dbReference>
<dbReference type="SUPFAM" id="SSF55785">
    <property type="entry name" value="PYP-like sensor domain (PAS domain)"/>
    <property type="match status" value="2"/>
</dbReference>
<dbReference type="Pfam" id="PF08448">
    <property type="entry name" value="PAS_4"/>
    <property type="match status" value="1"/>
</dbReference>
<proteinExistence type="predicted"/>
<keyword evidence="12" id="KW-1185">Reference proteome</keyword>
<dbReference type="InterPro" id="IPR029016">
    <property type="entry name" value="GAF-like_dom_sf"/>
</dbReference>
<dbReference type="SUPFAM" id="SSF47384">
    <property type="entry name" value="Homodimeric domain of signal transducing histidine kinase"/>
    <property type="match status" value="1"/>
</dbReference>
<dbReference type="SUPFAM" id="SSF55874">
    <property type="entry name" value="ATPase domain of HSP90 chaperone/DNA topoisomerase II/histidine kinase"/>
    <property type="match status" value="1"/>
</dbReference>
<dbReference type="SUPFAM" id="SSF55781">
    <property type="entry name" value="GAF domain-like"/>
    <property type="match status" value="1"/>
</dbReference>
<dbReference type="PANTHER" id="PTHR43065">
    <property type="entry name" value="SENSOR HISTIDINE KINASE"/>
    <property type="match status" value="1"/>
</dbReference>